<feature type="region of interest" description="Disordered" evidence="3">
    <location>
        <begin position="186"/>
        <end position="236"/>
    </location>
</feature>
<dbReference type="InterPro" id="IPR018122">
    <property type="entry name" value="TF_fork_head_CS_1"/>
</dbReference>
<keyword evidence="2" id="KW-0539">Nucleus</keyword>
<name>A0A815N2L7_9BILA</name>
<evidence type="ECO:0000313" key="7">
    <source>
        <dbReference type="Proteomes" id="UP000663877"/>
    </source>
</evidence>
<evidence type="ECO:0000313" key="6">
    <source>
        <dbReference type="Proteomes" id="UP000663832"/>
    </source>
</evidence>
<evidence type="ECO:0000256" key="2">
    <source>
        <dbReference type="ARBA" id="ARBA00023242"/>
    </source>
</evidence>
<dbReference type="OrthoDB" id="5954824at2759"/>
<evidence type="ECO:0000313" key="5">
    <source>
        <dbReference type="EMBL" id="CAF1623768.1"/>
    </source>
</evidence>
<feature type="compositionally biased region" description="Acidic residues" evidence="3">
    <location>
        <begin position="200"/>
        <end position="211"/>
    </location>
</feature>
<evidence type="ECO:0008006" key="8">
    <source>
        <dbReference type="Google" id="ProtNLM"/>
    </source>
</evidence>
<dbReference type="GO" id="GO:0000978">
    <property type="term" value="F:RNA polymerase II cis-regulatory region sequence-specific DNA binding"/>
    <property type="evidence" value="ECO:0007669"/>
    <property type="project" value="TreeGrafter"/>
</dbReference>
<keyword evidence="6" id="KW-1185">Reference proteome</keyword>
<comment type="subcellular location">
    <subcellularLocation>
        <location evidence="1">Nucleus</location>
    </subcellularLocation>
</comment>
<dbReference type="Proteomes" id="UP000663877">
    <property type="component" value="Unassembled WGS sequence"/>
</dbReference>
<feature type="compositionally biased region" description="Low complexity" evidence="3">
    <location>
        <begin position="302"/>
        <end position="342"/>
    </location>
</feature>
<dbReference type="EMBL" id="CAJNOI010001644">
    <property type="protein sequence ID" value="CAF1429245.1"/>
    <property type="molecule type" value="Genomic_DNA"/>
</dbReference>
<dbReference type="InterPro" id="IPR051770">
    <property type="entry name" value="Forkhead_box_regulator"/>
</dbReference>
<dbReference type="Proteomes" id="UP000663832">
    <property type="component" value="Unassembled WGS sequence"/>
</dbReference>
<feature type="region of interest" description="Disordered" evidence="3">
    <location>
        <begin position="37"/>
        <end position="98"/>
    </location>
</feature>
<dbReference type="PROSITE" id="PS00657">
    <property type="entry name" value="FORK_HEAD_1"/>
    <property type="match status" value="1"/>
</dbReference>
<evidence type="ECO:0000313" key="4">
    <source>
        <dbReference type="EMBL" id="CAF1429245.1"/>
    </source>
</evidence>
<feature type="compositionally biased region" description="Polar residues" evidence="3">
    <location>
        <begin position="153"/>
        <end position="170"/>
    </location>
</feature>
<dbReference type="AlphaFoldDB" id="A0A815N2L7"/>
<dbReference type="PANTHER" id="PTHR46262:SF2">
    <property type="entry name" value="FORKHEAD BOX PROTEIN BINIOU"/>
    <property type="match status" value="1"/>
</dbReference>
<feature type="compositionally biased region" description="Basic and acidic residues" evidence="3">
    <location>
        <begin position="212"/>
        <end position="221"/>
    </location>
</feature>
<gene>
    <name evidence="4" type="ORF">BJG266_LOCUS39236</name>
    <name evidence="5" type="ORF">QVE165_LOCUS56129</name>
</gene>
<dbReference type="PANTHER" id="PTHR46262">
    <property type="entry name" value="FORKHEAD BOX PROTEIN BINIOU"/>
    <property type="match status" value="1"/>
</dbReference>
<protein>
    <recommendedName>
        <fullName evidence="8">Fork-head domain-containing protein</fullName>
    </recommendedName>
</protein>
<evidence type="ECO:0000256" key="1">
    <source>
        <dbReference type="ARBA" id="ARBA00004123"/>
    </source>
</evidence>
<organism evidence="4 7">
    <name type="scientific">Adineta steineri</name>
    <dbReference type="NCBI Taxonomy" id="433720"/>
    <lineage>
        <taxon>Eukaryota</taxon>
        <taxon>Metazoa</taxon>
        <taxon>Spiralia</taxon>
        <taxon>Gnathifera</taxon>
        <taxon>Rotifera</taxon>
        <taxon>Eurotatoria</taxon>
        <taxon>Bdelloidea</taxon>
        <taxon>Adinetida</taxon>
        <taxon>Adinetidae</taxon>
        <taxon>Adineta</taxon>
    </lineage>
</organism>
<accession>A0A815N2L7</accession>
<proteinExistence type="predicted"/>
<comment type="caution">
    <text evidence="4">The sequence shown here is derived from an EMBL/GenBank/DDBJ whole genome shotgun (WGS) entry which is preliminary data.</text>
</comment>
<feature type="compositionally biased region" description="Polar residues" evidence="3">
    <location>
        <begin position="130"/>
        <end position="144"/>
    </location>
</feature>
<feature type="region of interest" description="Disordered" evidence="3">
    <location>
        <begin position="297"/>
        <end position="342"/>
    </location>
</feature>
<dbReference type="GO" id="GO:0000981">
    <property type="term" value="F:DNA-binding transcription factor activity, RNA polymerase II-specific"/>
    <property type="evidence" value="ECO:0007669"/>
    <property type="project" value="TreeGrafter"/>
</dbReference>
<dbReference type="GO" id="GO:0009887">
    <property type="term" value="P:animal organ morphogenesis"/>
    <property type="evidence" value="ECO:0007669"/>
    <property type="project" value="TreeGrafter"/>
</dbReference>
<feature type="compositionally biased region" description="Low complexity" evidence="3">
    <location>
        <begin position="77"/>
        <end position="98"/>
    </location>
</feature>
<sequence length="500" mass="54417">MVIIEQSSSTIDTCQMNIKIDTDKPVTLSINTTNEHHHLHTTSAPTSIYHPRNPSSNSPMNGNTTNPGHFHHHHTHLYNPPNGYNYSSTPPQPPSSASYYSMQPTNLYNDPYSQCSSYWKAAAAAAASSPDLSKSNNNNHSNRLSYPLDHPHSSNMHYIPSSTGLSSQLDIKSEHSSPMKNIQLTMSGEEDSNESHPTGTEEDDEDEDEDMDLKTPEKEEPNNPSNNAPRKSNRRAEKPPYSYIALIVMAINSRAGKGHYWTIAPDSDCMFDDNCMRRRPRGFRRKLGKQSAYPNLLGQMDTTVSTNSNGTATSSTSSAMDPSAVSSYNPNPSSSSPSTSTGVGPTNYFDLSNYAASSSSTTAAVNGHHSSDLYAAAALMASYSSTYPHRSHFTTNNSSCSSSTSSTTNTNALSTNARITDDTDSGSHVHFANSVHYGSGPSQSTYFSYGNPPTHPPTSSSFDPHNHFYANPFAGFLDQKHSLLPATLSCYDHHPSSSNY</sequence>
<feature type="region of interest" description="Disordered" evidence="3">
    <location>
        <begin position="130"/>
        <end position="171"/>
    </location>
</feature>
<dbReference type="GO" id="GO:0005634">
    <property type="term" value="C:nucleus"/>
    <property type="evidence" value="ECO:0007669"/>
    <property type="project" value="UniProtKB-SubCell"/>
</dbReference>
<dbReference type="EMBL" id="CAJNOM010001973">
    <property type="protein sequence ID" value="CAF1623768.1"/>
    <property type="molecule type" value="Genomic_DNA"/>
</dbReference>
<evidence type="ECO:0000256" key="3">
    <source>
        <dbReference type="SAM" id="MobiDB-lite"/>
    </source>
</evidence>
<reference evidence="4" key="1">
    <citation type="submission" date="2021-02" db="EMBL/GenBank/DDBJ databases">
        <authorList>
            <person name="Nowell W R."/>
        </authorList>
    </citation>
    <scope>NUCLEOTIDE SEQUENCE</scope>
</reference>